<evidence type="ECO:0000313" key="2">
    <source>
        <dbReference type="EMBL" id="NKY17623.1"/>
    </source>
</evidence>
<dbReference type="InterPro" id="IPR008523">
    <property type="entry name" value="DUF805"/>
</dbReference>
<dbReference type="Proteomes" id="UP000582646">
    <property type="component" value="Unassembled WGS sequence"/>
</dbReference>
<dbReference type="PANTHER" id="PTHR34980:SF2">
    <property type="entry name" value="INNER MEMBRANE PROTEIN YHAH-RELATED"/>
    <property type="match status" value="1"/>
</dbReference>
<keyword evidence="1" id="KW-0812">Transmembrane</keyword>
<feature type="transmembrane region" description="Helical" evidence="1">
    <location>
        <begin position="82"/>
        <end position="108"/>
    </location>
</feature>
<keyword evidence="1" id="KW-1133">Transmembrane helix</keyword>
<feature type="transmembrane region" description="Helical" evidence="1">
    <location>
        <begin position="120"/>
        <end position="147"/>
    </location>
</feature>
<dbReference type="EMBL" id="JAAXOQ010000004">
    <property type="protein sequence ID" value="NKY17623.1"/>
    <property type="molecule type" value="Genomic_DNA"/>
</dbReference>
<evidence type="ECO:0000313" key="3">
    <source>
        <dbReference type="Proteomes" id="UP000582646"/>
    </source>
</evidence>
<proteinExistence type="predicted"/>
<protein>
    <submittedName>
        <fullName evidence="2">DUF805 domain-containing protein</fullName>
    </submittedName>
</protein>
<keyword evidence="3" id="KW-1185">Reference proteome</keyword>
<comment type="caution">
    <text evidence="2">The sequence shown here is derived from an EMBL/GenBank/DDBJ whole genome shotgun (WGS) entry which is preliminary data.</text>
</comment>
<dbReference type="PANTHER" id="PTHR34980">
    <property type="entry name" value="INNER MEMBRANE PROTEIN-RELATED-RELATED"/>
    <property type="match status" value="1"/>
</dbReference>
<reference evidence="2 3" key="1">
    <citation type="submission" date="2020-04" db="EMBL/GenBank/DDBJ databases">
        <title>MicrobeNet Type strains.</title>
        <authorList>
            <person name="Nicholson A.C."/>
        </authorList>
    </citation>
    <scope>NUCLEOTIDE SEQUENCE [LARGE SCALE GENOMIC DNA]</scope>
    <source>
        <strain evidence="2 3">DSM 44113</strain>
    </source>
</reference>
<organism evidence="2 3">
    <name type="scientific">Tsukamurella spumae</name>
    <dbReference type="NCBI Taxonomy" id="44753"/>
    <lineage>
        <taxon>Bacteria</taxon>
        <taxon>Bacillati</taxon>
        <taxon>Actinomycetota</taxon>
        <taxon>Actinomycetes</taxon>
        <taxon>Mycobacteriales</taxon>
        <taxon>Tsukamurellaceae</taxon>
        <taxon>Tsukamurella</taxon>
    </lineage>
</organism>
<dbReference type="AlphaFoldDB" id="A0A846WXA6"/>
<gene>
    <name evidence="2" type="ORF">HF999_04455</name>
</gene>
<dbReference type="RefSeq" id="WP_168544706.1">
    <property type="nucleotide sequence ID" value="NZ_BAAAKS010000006.1"/>
</dbReference>
<accession>A0A846WXA6</accession>
<evidence type="ECO:0000256" key="1">
    <source>
        <dbReference type="SAM" id="Phobius"/>
    </source>
</evidence>
<feature type="transmembrane region" description="Helical" evidence="1">
    <location>
        <begin position="52"/>
        <end position="76"/>
    </location>
</feature>
<keyword evidence="1" id="KW-0472">Membrane</keyword>
<dbReference type="Pfam" id="PF05656">
    <property type="entry name" value="DUF805"/>
    <property type="match status" value="1"/>
</dbReference>
<sequence>MTEYYQHQAPAIGMRNPDDLTRPLYGASFGEATKRFFKSAFRYRGRASQSEYWWTWLLYVILFVAVFACSLIGGALENTAPVLSWIFLCLAIAGLLLGLPMGVANIALSVRRLHDANASGWWYLLVCVVGIVPMIGAVGPIVIGVLASNPAGIRFDQQGPSVQSAQV</sequence>
<dbReference type="GO" id="GO:0005886">
    <property type="term" value="C:plasma membrane"/>
    <property type="evidence" value="ECO:0007669"/>
    <property type="project" value="TreeGrafter"/>
</dbReference>
<name>A0A846WXA6_9ACTN</name>